<sequence length="255" mass="28445">MRTCRTAITKPSTLASHTARRLTHRPIHHHHHRTITTTKPTLSNDNMSLFAPRHNMNAPGFSSLFRMLDDFDKYAQSAFGASEPGLFPGGTRAFSPKFDITEHEKHYLLQGELPGVPQENIIIEFTDPQTMVIRGHAEHVRTEGDPSMAPEGMRIEGAKEQGKIESGNADGKQKEGEAAMVQQEGGNKENEKENKKKSKAKYWLSERSFGEFSRVFNFPAGVNQDGVEAKLENGVLNITVPKVEKKGAKKIEIKL</sequence>
<accession>A0AA39XS19</accession>
<dbReference type="PANTHER" id="PTHR11527">
    <property type="entry name" value="HEAT-SHOCK PROTEIN 20 FAMILY MEMBER"/>
    <property type="match status" value="1"/>
</dbReference>
<dbReference type="SUPFAM" id="SSF49764">
    <property type="entry name" value="HSP20-like chaperones"/>
    <property type="match status" value="1"/>
</dbReference>
<gene>
    <name evidence="6" type="ORF">B0T16DRAFT_422580</name>
</gene>
<proteinExistence type="inferred from homology"/>
<evidence type="ECO:0000256" key="1">
    <source>
        <dbReference type="ARBA" id="ARBA00023016"/>
    </source>
</evidence>
<dbReference type="InterPro" id="IPR031107">
    <property type="entry name" value="Small_HSP"/>
</dbReference>
<dbReference type="InterPro" id="IPR008978">
    <property type="entry name" value="HSP20-like_chaperone"/>
</dbReference>
<name>A0AA39XS19_9PEZI</name>
<dbReference type="AlphaFoldDB" id="A0AA39XS19"/>
<keyword evidence="1" id="KW-0346">Stress response</keyword>
<dbReference type="EMBL" id="JAULSV010000007">
    <property type="protein sequence ID" value="KAK0639181.1"/>
    <property type="molecule type" value="Genomic_DNA"/>
</dbReference>
<dbReference type="InterPro" id="IPR002068">
    <property type="entry name" value="A-crystallin/Hsp20_dom"/>
</dbReference>
<dbReference type="CDD" id="cd06464">
    <property type="entry name" value="ACD_sHsps-like"/>
    <property type="match status" value="1"/>
</dbReference>
<dbReference type="Proteomes" id="UP001174936">
    <property type="component" value="Unassembled WGS sequence"/>
</dbReference>
<dbReference type="Pfam" id="PF00011">
    <property type="entry name" value="HSP20"/>
    <property type="match status" value="1"/>
</dbReference>
<comment type="similarity">
    <text evidence="2 3">Belongs to the small heat shock protein (HSP20) family.</text>
</comment>
<dbReference type="Gene3D" id="2.60.40.790">
    <property type="match status" value="1"/>
</dbReference>
<reference evidence="6" key="1">
    <citation type="submission" date="2023-06" db="EMBL/GenBank/DDBJ databases">
        <title>Genome-scale phylogeny and comparative genomics of the fungal order Sordariales.</title>
        <authorList>
            <consortium name="Lawrence Berkeley National Laboratory"/>
            <person name="Hensen N."/>
            <person name="Bonometti L."/>
            <person name="Westerberg I."/>
            <person name="Brannstrom I.O."/>
            <person name="Guillou S."/>
            <person name="Cros-Aarteil S."/>
            <person name="Calhoun S."/>
            <person name="Haridas S."/>
            <person name="Kuo A."/>
            <person name="Mondo S."/>
            <person name="Pangilinan J."/>
            <person name="Riley R."/>
            <person name="Labutti K."/>
            <person name="Andreopoulos B."/>
            <person name="Lipzen A."/>
            <person name="Chen C."/>
            <person name="Yanf M."/>
            <person name="Daum C."/>
            <person name="Ng V."/>
            <person name="Clum A."/>
            <person name="Steindorff A."/>
            <person name="Ohm R."/>
            <person name="Martin F."/>
            <person name="Silar P."/>
            <person name="Natvig D."/>
            <person name="Lalanne C."/>
            <person name="Gautier V."/>
            <person name="Ament-Velasquez S.L."/>
            <person name="Kruys A."/>
            <person name="Hutchinson M.I."/>
            <person name="Powell A.J."/>
            <person name="Barry K."/>
            <person name="Miller A.N."/>
            <person name="Grigoriev I.V."/>
            <person name="Debuchy R."/>
            <person name="Gladieux P."/>
            <person name="Thoren M.H."/>
            <person name="Johannesson H."/>
        </authorList>
    </citation>
    <scope>NUCLEOTIDE SEQUENCE</scope>
    <source>
        <strain evidence="6">SMH2532-1</strain>
    </source>
</reference>
<dbReference type="PROSITE" id="PS01031">
    <property type="entry name" value="SHSP"/>
    <property type="match status" value="1"/>
</dbReference>
<evidence type="ECO:0000256" key="2">
    <source>
        <dbReference type="PROSITE-ProRule" id="PRU00285"/>
    </source>
</evidence>
<evidence type="ECO:0000256" key="3">
    <source>
        <dbReference type="RuleBase" id="RU003616"/>
    </source>
</evidence>
<organism evidence="6 7">
    <name type="scientific">Cercophora newfieldiana</name>
    <dbReference type="NCBI Taxonomy" id="92897"/>
    <lineage>
        <taxon>Eukaryota</taxon>
        <taxon>Fungi</taxon>
        <taxon>Dikarya</taxon>
        <taxon>Ascomycota</taxon>
        <taxon>Pezizomycotina</taxon>
        <taxon>Sordariomycetes</taxon>
        <taxon>Sordariomycetidae</taxon>
        <taxon>Sordariales</taxon>
        <taxon>Lasiosphaeriaceae</taxon>
        <taxon>Cercophora</taxon>
    </lineage>
</organism>
<feature type="region of interest" description="Disordered" evidence="4">
    <location>
        <begin position="160"/>
        <end position="199"/>
    </location>
</feature>
<feature type="domain" description="SHSP" evidence="5">
    <location>
        <begin position="89"/>
        <end position="255"/>
    </location>
</feature>
<comment type="caution">
    <text evidence="6">The sequence shown here is derived from an EMBL/GenBank/DDBJ whole genome shotgun (WGS) entry which is preliminary data.</text>
</comment>
<protein>
    <submittedName>
        <fullName evidence="6">HSP20-like chaperone</fullName>
    </submittedName>
</protein>
<evidence type="ECO:0000313" key="7">
    <source>
        <dbReference type="Proteomes" id="UP001174936"/>
    </source>
</evidence>
<evidence type="ECO:0000313" key="6">
    <source>
        <dbReference type="EMBL" id="KAK0639181.1"/>
    </source>
</evidence>
<evidence type="ECO:0000256" key="4">
    <source>
        <dbReference type="SAM" id="MobiDB-lite"/>
    </source>
</evidence>
<keyword evidence="7" id="KW-1185">Reference proteome</keyword>
<evidence type="ECO:0000259" key="5">
    <source>
        <dbReference type="PROSITE" id="PS01031"/>
    </source>
</evidence>